<dbReference type="STRING" id="1203554.HMPREF1476_00689"/>
<dbReference type="PATRIC" id="fig|1203554.3.peg.679"/>
<dbReference type="InterPro" id="IPR003439">
    <property type="entry name" value="ABC_transporter-like_ATP-bd"/>
</dbReference>
<feature type="domain" description="ABC transporter" evidence="7">
    <location>
        <begin position="5"/>
        <end position="251"/>
    </location>
</feature>
<dbReference type="GO" id="GO:0140359">
    <property type="term" value="F:ABC-type transporter activity"/>
    <property type="evidence" value="ECO:0007669"/>
    <property type="project" value="UniProtKB-ARBA"/>
</dbReference>
<dbReference type="RefSeq" id="WP_005429954.1">
    <property type="nucleotide sequence ID" value="NZ_KE150480.1"/>
</dbReference>
<dbReference type="Gene3D" id="2.40.50.100">
    <property type="match status" value="1"/>
</dbReference>
<evidence type="ECO:0000256" key="4">
    <source>
        <dbReference type="ARBA" id="ARBA00022840"/>
    </source>
</evidence>
<dbReference type="InterPro" id="IPR017871">
    <property type="entry name" value="ABC_transporter-like_CS"/>
</dbReference>
<comment type="caution">
    <text evidence="8">The sequence shown here is derived from an EMBL/GenBank/DDBJ whole genome shotgun (WGS) entry which is preliminary data.</text>
</comment>
<dbReference type="PANTHER" id="PTHR43875">
    <property type="entry name" value="MALTODEXTRIN IMPORT ATP-BINDING PROTEIN MSMX"/>
    <property type="match status" value="1"/>
</dbReference>
<keyword evidence="9" id="KW-1185">Reference proteome</keyword>
<keyword evidence="5" id="KW-1278">Translocase</keyword>
<dbReference type="EMBL" id="ATCF01000012">
    <property type="protein sequence ID" value="EPD99885.1"/>
    <property type="molecule type" value="Genomic_DNA"/>
</dbReference>
<dbReference type="Proteomes" id="UP000014400">
    <property type="component" value="Unassembled WGS sequence"/>
</dbReference>
<evidence type="ECO:0000259" key="7">
    <source>
        <dbReference type="PROSITE" id="PS50893"/>
    </source>
</evidence>
<evidence type="ECO:0000313" key="8">
    <source>
        <dbReference type="EMBL" id="EPD99885.1"/>
    </source>
</evidence>
<dbReference type="Pfam" id="PF00005">
    <property type="entry name" value="ABC_tran"/>
    <property type="match status" value="1"/>
</dbReference>
<accession>S3BKE0</accession>
<dbReference type="SMART" id="SM00382">
    <property type="entry name" value="AAA"/>
    <property type="match status" value="1"/>
</dbReference>
<protein>
    <recommendedName>
        <fullName evidence="7">ABC transporter domain-containing protein</fullName>
    </recommendedName>
</protein>
<reference evidence="8 9" key="1">
    <citation type="submission" date="2013-04" db="EMBL/GenBank/DDBJ databases">
        <title>The Genome Sequence of Sutterella wadsworthensis HGA0223.</title>
        <authorList>
            <consortium name="The Broad Institute Genomics Platform"/>
            <person name="Earl A."/>
            <person name="Ward D."/>
            <person name="Feldgarden M."/>
            <person name="Gevers D."/>
            <person name="Schmidt T.M."/>
            <person name="Dover J."/>
            <person name="Dai D."/>
            <person name="Walker B."/>
            <person name="Young S."/>
            <person name="Zeng Q."/>
            <person name="Gargeya S."/>
            <person name="Fitzgerald M."/>
            <person name="Haas B."/>
            <person name="Abouelleil A."/>
            <person name="Allen A.W."/>
            <person name="Alvarado L."/>
            <person name="Arachchi H.M."/>
            <person name="Berlin A.M."/>
            <person name="Chapman S.B."/>
            <person name="Gainer-Dewar J."/>
            <person name="Goldberg J."/>
            <person name="Griggs A."/>
            <person name="Gujja S."/>
            <person name="Hansen M."/>
            <person name="Howarth C."/>
            <person name="Imamovic A."/>
            <person name="Ireland A."/>
            <person name="Larimer J."/>
            <person name="McCowan C."/>
            <person name="Murphy C."/>
            <person name="Pearson M."/>
            <person name="Poon T.W."/>
            <person name="Priest M."/>
            <person name="Roberts A."/>
            <person name="Saif S."/>
            <person name="Shea T."/>
            <person name="Sisk P."/>
            <person name="Sykes S."/>
            <person name="Wortman J."/>
            <person name="Nusbaum C."/>
            <person name="Birren B."/>
        </authorList>
    </citation>
    <scope>NUCLEOTIDE SEQUENCE [LARGE SCALE GENOMIC DNA]</scope>
    <source>
        <strain evidence="8 9">HGA0223</strain>
    </source>
</reference>
<evidence type="ECO:0000256" key="1">
    <source>
        <dbReference type="ARBA" id="ARBA00022448"/>
    </source>
</evidence>
<name>S3BKE0_9BURK</name>
<dbReference type="GO" id="GO:0016887">
    <property type="term" value="F:ATP hydrolysis activity"/>
    <property type="evidence" value="ECO:0007669"/>
    <property type="project" value="InterPro"/>
</dbReference>
<keyword evidence="4" id="KW-0067">ATP-binding</keyword>
<dbReference type="SUPFAM" id="SSF50331">
    <property type="entry name" value="MOP-like"/>
    <property type="match status" value="1"/>
</dbReference>
<dbReference type="GO" id="GO:0055052">
    <property type="term" value="C:ATP-binding cassette (ABC) transporter complex, substrate-binding subunit-containing"/>
    <property type="evidence" value="ECO:0007669"/>
    <property type="project" value="TreeGrafter"/>
</dbReference>
<dbReference type="GeneID" id="64061486"/>
<evidence type="ECO:0000256" key="6">
    <source>
        <dbReference type="ARBA" id="ARBA00023136"/>
    </source>
</evidence>
<keyword evidence="2" id="KW-1003">Cell membrane</keyword>
<sequence>MPSAVTIKRLKKVVGGKSILKSIDLAVRPGEFLTLVGPSGCGKSTLLRVISGLTEFTSGSVLIDDKEVSELAPRERGVAMVFQSYALYPHMSVAENIATPLNMAELSSLERAPLIGRLFGAEKRRSIEDRVRAAARLVELEPYLQMKPSQLSGGQRQRVAIARAMVRRPGVFLMDEPLSNLDARLRTHMRGKIAELHQRLGATFIYVTHDQSEAMTLSDRIALMMEGEIIQLGTPDELYERPDNIRVAKFIGSPEINLLPALVRSGRLIFNGQATALRIASPDSTVTIGIRAQRVHTADVDADGPLIQLTVHREETLGEDVLLYGETAVDGRSYPFVARASAKQTYQLRKESSSWNKPILLEAASSGVLVFDEQGERIVSRLNGMQEAA</sequence>
<dbReference type="HOGENOM" id="CLU_000604_1_1_4"/>
<dbReference type="Gene3D" id="3.40.50.300">
    <property type="entry name" value="P-loop containing nucleotide triphosphate hydrolases"/>
    <property type="match status" value="1"/>
</dbReference>
<evidence type="ECO:0000256" key="2">
    <source>
        <dbReference type="ARBA" id="ARBA00022475"/>
    </source>
</evidence>
<dbReference type="InterPro" id="IPR003593">
    <property type="entry name" value="AAA+_ATPase"/>
</dbReference>
<keyword evidence="1" id="KW-0813">Transport</keyword>
<dbReference type="GO" id="GO:0005524">
    <property type="term" value="F:ATP binding"/>
    <property type="evidence" value="ECO:0007669"/>
    <property type="project" value="UniProtKB-KW"/>
</dbReference>
<dbReference type="FunFam" id="3.40.50.300:FF:000042">
    <property type="entry name" value="Maltose/maltodextrin ABC transporter, ATP-binding protein"/>
    <property type="match status" value="1"/>
</dbReference>
<dbReference type="AlphaFoldDB" id="S3BKE0"/>
<dbReference type="PROSITE" id="PS00211">
    <property type="entry name" value="ABC_TRANSPORTER_1"/>
    <property type="match status" value="1"/>
</dbReference>
<keyword evidence="6" id="KW-0472">Membrane</keyword>
<evidence type="ECO:0000256" key="3">
    <source>
        <dbReference type="ARBA" id="ARBA00022741"/>
    </source>
</evidence>
<dbReference type="InterPro" id="IPR047641">
    <property type="entry name" value="ABC_transpr_MalK/UgpC-like"/>
</dbReference>
<organism evidence="8 9">
    <name type="scientific">Sutterella wadsworthensis HGA0223</name>
    <dbReference type="NCBI Taxonomy" id="1203554"/>
    <lineage>
        <taxon>Bacteria</taxon>
        <taxon>Pseudomonadati</taxon>
        <taxon>Pseudomonadota</taxon>
        <taxon>Betaproteobacteria</taxon>
        <taxon>Burkholderiales</taxon>
        <taxon>Sutterellaceae</taxon>
        <taxon>Sutterella</taxon>
    </lineage>
</organism>
<dbReference type="eggNOG" id="COG3842">
    <property type="taxonomic scope" value="Bacteria"/>
</dbReference>
<dbReference type="InterPro" id="IPR027417">
    <property type="entry name" value="P-loop_NTPase"/>
</dbReference>
<keyword evidence="3" id="KW-0547">Nucleotide-binding</keyword>
<dbReference type="SUPFAM" id="SSF52540">
    <property type="entry name" value="P-loop containing nucleoside triphosphate hydrolases"/>
    <property type="match status" value="1"/>
</dbReference>
<dbReference type="PANTHER" id="PTHR43875:SF15">
    <property type="entry name" value="TREHALOSE IMPORT ATP-BINDING PROTEIN SUGC"/>
    <property type="match status" value="1"/>
</dbReference>
<dbReference type="InterPro" id="IPR008995">
    <property type="entry name" value="Mo/tungstate-bd_C_term_dom"/>
</dbReference>
<dbReference type="PROSITE" id="PS50893">
    <property type="entry name" value="ABC_TRANSPORTER_2"/>
    <property type="match status" value="1"/>
</dbReference>
<evidence type="ECO:0000313" key="9">
    <source>
        <dbReference type="Proteomes" id="UP000014400"/>
    </source>
</evidence>
<proteinExistence type="predicted"/>
<gene>
    <name evidence="8" type="ORF">HMPREF1476_00689</name>
</gene>
<evidence type="ECO:0000256" key="5">
    <source>
        <dbReference type="ARBA" id="ARBA00022967"/>
    </source>
</evidence>